<dbReference type="AlphaFoldDB" id="A0A419DBG0"/>
<gene>
    <name evidence="1" type="ORF">C4544_05095</name>
</gene>
<dbReference type="Proteomes" id="UP000285655">
    <property type="component" value="Unassembled WGS sequence"/>
</dbReference>
<sequence>MSLILRVDVDKPYGRTTFKDKILSKLREDYCLPAITSAGYLNHVKAFLVYLRENNIAAHIYFRTCTLPPRNWINDKLLNGHLIGLHAENTRSIETFQKELDDVKMYFSPIKLHSFTKHGSGELKLGRNHYPPYEPEKYIKWGEAMGIPFLFGNNELVNGSNRLSEGNHYYSSMYWIERKYPDSKQLDLGRVVEAAKNINVIIITHPANFIASSEIRERFNKLVLLSRQHKIPWITIENK</sequence>
<reference evidence="1 2" key="1">
    <citation type="journal article" date="2017" name="ISME J.">
        <title>Energy and carbon metabolisms in a deep terrestrial subsurface fluid microbial community.</title>
        <authorList>
            <person name="Momper L."/>
            <person name="Jungbluth S.P."/>
            <person name="Lee M.D."/>
            <person name="Amend J.P."/>
        </authorList>
    </citation>
    <scope>NUCLEOTIDE SEQUENCE [LARGE SCALE GENOMIC DNA]</scope>
    <source>
        <strain evidence="1">SURF_29</strain>
    </source>
</reference>
<comment type="caution">
    <text evidence="1">The sequence shown here is derived from an EMBL/GenBank/DDBJ whole genome shotgun (WGS) entry which is preliminary data.</text>
</comment>
<accession>A0A419DBG0</accession>
<organism evidence="1 2">
    <name type="scientific">candidate division WS5 bacterium</name>
    <dbReference type="NCBI Taxonomy" id="2093353"/>
    <lineage>
        <taxon>Bacteria</taxon>
        <taxon>candidate division WS5</taxon>
    </lineage>
</organism>
<evidence type="ECO:0000313" key="1">
    <source>
        <dbReference type="EMBL" id="RJO60418.1"/>
    </source>
</evidence>
<proteinExistence type="predicted"/>
<name>A0A419DBG0_9BACT</name>
<evidence type="ECO:0000313" key="2">
    <source>
        <dbReference type="Proteomes" id="UP000285655"/>
    </source>
</evidence>
<dbReference type="EMBL" id="QZJW01000045">
    <property type="protein sequence ID" value="RJO60418.1"/>
    <property type="molecule type" value="Genomic_DNA"/>
</dbReference>
<protein>
    <recommendedName>
        <fullName evidence="3">NodB homology domain-containing protein</fullName>
    </recommendedName>
</protein>
<evidence type="ECO:0008006" key="3">
    <source>
        <dbReference type="Google" id="ProtNLM"/>
    </source>
</evidence>